<dbReference type="RefSeq" id="WP_123780343.1">
    <property type="nucleotide sequence ID" value="NZ_RKIK01000003.1"/>
</dbReference>
<sequence>MNSVINEPRYHQLTDREIEEYLSQLSILKQELNRQLDEFCRSLNIEANLTRVSEEFEQACRAHCQQPITIALDESHSHINIKIALTNQLKYELNLAITQFLTHLAKDLVDDAMKQPHNSLIFRGSLSSVCRKMIFYYTRPDVSLKDIEHFNIENTFSSNMAELSFDNLLAHTIDYYREHFHRYKLWDTRAIQLFALFLFESREYFTPPNSSHNLHYLVESRNPISKQRFKELCINYWNHYCDDPLVARYTEQAFPNQSGVIFAEYIPLEHVSEAVWFTLYQCYQERSHIAELPSD</sequence>
<evidence type="ECO:0000256" key="1">
    <source>
        <dbReference type="SAM" id="Coils"/>
    </source>
</evidence>
<dbReference type="EMBL" id="RKIK01000003">
    <property type="protein sequence ID" value="ROV62210.1"/>
    <property type="molecule type" value="Genomic_DNA"/>
</dbReference>
<comment type="caution">
    <text evidence="2">The sequence shown here is derived from an EMBL/GenBank/DDBJ whole genome shotgun (WGS) entry which is preliminary data.</text>
</comment>
<organism evidence="2 3">
    <name type="scientific">Vibrio ponticus</name>
    <dbReference type="NCBI Taxonomy" id="265668"/>
    <lineage>
        <taxon>Bacteria</taxon>
        <taxon>Pseudomonadati</taxon>
        <taxon>Pseudomonadota</taxon>
        <taxon>Gammaproteobacteria</taxon>
        <taxon>Vibrionales</taxon>
        <taxon>Vibrionaceae</taxon>
        <taxon>Vibrio</taxon>
    </lineage>
</organism>
<name>A0A3N3E6G1_9VIBR</name>
<reference evidence="2 3" key="1">
    <citation type="submission" date="2018-11" db="EMBL/GenBank/DDBJ databases">
        <title>Vibrio ponticus strain CAIM 1751 pathogenic for the snapper Lutjanus guttatus.</title>
        <authorList>
            <person name="Soto-Rodriguez S."/>
            <person name="Lozano-Olvera R."/>
            <person name="Gomez-Gil B."/>
        </authorList>
    </citation>
    <scope>NUCLEOTIDE SEQUENCE [LARGE SCALE GENOMIC DNA]</scope>
    <source>
        <strain evidence="2 3">CAIM 1751</strain>
    </source>
</reference>
<dbReference type="AlphaFoldDB" id="A0A3N3E6G1"/>
<keyword evidence="1" id="KW-0175">Coiled coil</keyword>
<evidence type="ECO:0000313" key="2">
    <source>
        <dbReference type="EMBL" id="ROV62210.1"/>
    </source>
</evidence>
<gene>
    <name evidence="2" type="ORF">EGH82_02315</name>
</gene>
<accession>A0A3N3E6G1</accession>
<dbReference type="Proteomes" id="UP000278792">
    <property type="component" value="Unassembled WGS sequence"/>
</dbReference>
<protein>
    <submittedName>
        <fullName evidence="2">Uncharacterized protein</fullName>
    </submittedName>
</protein>
<feature type="coiled-coil region" evidence="1">
    <location>
        <begin position="11"/>
        <end position="38"/>
    </location>
</feature>
<evidence type="ECO:0000313" key="3">
    <source>
        <dbReference type="Proteomes" id="UP000278792"/>
    </source>
</evidence>
<proteinExistence type="predicted"/>